<dbReference type="InterPro" id="IPR010530">
    <property type="entry name" value="B12D"/>
</dbReference>
<dbReference type="OrthoDB" id="5511684at2759"/>
<evidence type="ECO:0000256" key="5">
    <source>
        <dbReference type="ARBA" id="ARBA00022792"/>
    </source>
</evidence>
<evidence type="ECO:0000256" key="3">
    <source>
        <dbReference type="ARBA" id="ARBA00022660"/>
    </source>
</evidence>
<evidence type="ECO:0000256" key="6">
    <source>
        <dbReference type="ARBA" id="ARBA00022982"/>
    </source>
</evidence>
<dbReference type="AlphaFoldDB" id="A0A8D2DJ92"/>
<comment type="subcellular location">
    <subcellularLocation>
        <location evidence="1">Mitochondrion inner membrane</location>
        <topology evidence="1">Single-pass membrane protein</topology>
    </subcellularLocation>
</comment>
<keyword evidence="6" id="KW-0249">Electron transport</keyword>
<evidence type="ECO:0000313" key="12">
    <source>
        <dbReference type="Ensembl" id="ENSSVLP00005025530.1"/>
    </source>
</evidence>
<keyword evidence="7" id="KW-1133">Transmembrane helix</keyword>
<keyword evidence="2" id="KW-0813">Transport</keyword>
<evidence type="ECO:0000256" key="7">
    <source>
        <dbReference type="ARBA" id="ARBA00022989"/>
    </source>
</evidence>
<dbReference type="Proteomes" id="UP000694564">
    <property type="component" value="Chromosome 12"/>
</dbReference>
<evidence type="ECO:0000256" key="2">
    <source>
        <dbReference type="ARBA" id="ARBA00022448"/>
    </source>
</evidence>
<evidence type="ECO:0000256" key="9">
    <source>
        <dbReference type="ARBA" id="ARBA00023136"/>
    </source>
</evidence>
<evidence type="ECO:0000256" key="10">
    <source>
        <dbReference type="ARBA" id="ARBA00038186"/>
    </source>
</evidence>
<evidence type="ECO:0000313" key="13">
    <source>
        <dbReference type="Proteomes" id="UP000694564"/>
    </source>
</evidence>
<sequence>MLFQIMCQVKQHPSLIPLFVFIGAGDSRAVLYMISLALFNIDVCWHRKNNPGPWNKLSHDQYEFYSMNMEYSTLKKEGPDL</sequence>
<evidence type="ECO:0000256" key="1">
    <source>
        <dbReference type="ARBA" id="ARBA00004434"/>
    </source>
</evidence>
<reference evidence="12" key="2">
    <citation type="submission" date="2025-09" db="UniProtKB">
        <authorList>
            <consortium name="Ensembl"/>
        </authorList>
    </citation>
    <scope>IDENTIFICATION</scope>
</reference>
<organism evidence="12 13">
    <name type="scientific">Sciurus vulgaris</name>
    <name type="common">Eurasian red squirrel</name>
    <dbReference type="NCBI Taxonomy" id="55149"/>
    <lineage>
        <taxon>Eukaryota</taxon>
        <taxon>Metazoa</taxon>
        <taxon>Chordata</taxon>
        <taxon>Craniata</taxon>
        <taxon>Vertebrata</taxon>
        <taxon>Euteleostomi</taxon>
        <taxon>Mammalia</taxon>
        <taxon>Eutheria</taxon>
        <taxon>Euarchontoglires</taxon>
        <taxon>Glires</taxon>
        <taxon>Rodentia</taxon>
        <taxon>Sciuromorpha</taxon>
        <taxon>Sciuridae</taxon>
        <taxon>Sciurinae</taxon>
        <taxon>Sciurini</taxon>
        <taxon>Sciurus</taxon>
    </lineage>
</organism>
<keyword evidence="3" id="KW-0679">Respiratory chain</keyword>
<proteinExistence type="inferred from homology"/>
<dbReference type="PANTHER" id="PTHR14256">
    <property type="entry name" value="NADH-UBIQUINONE OXIDOREDUCTASE MLRQ SUBUNIT"/>
    <property type="match status" value="1"/>
</dbReference>
<keyword evidence="13" id="KW-1185">Reference proteome</keyword>
<dbReference type="GO" id="GO:0005743">
    <property type="term" value="C:mitochondrial inner membrane"/>
    <property type="evidence" value="ECO:0007669"/>
    <property type="project" value="UniProtKB-SubCell"/>
</dbReference>
<dbReference type="PANTHER" id="PTHR14256:SF4">
    <property type="entry name" value="CYTOCHROME C OXIDASE SUBUNIT NDUFA4"/>
    <property type="match status" value="1"/>
</dbReference>
<dbReference type="Ensembl" id="ENSSVLT00005028384.1">
    <property type="protein sequence ID" value="ENSSVLP00005025530.1"/>
    <property type="gene ID" value="ENSSVLG00005020247.1"/>
</dbReference>
<keyword evidence="9" id="KW-0472">Membrane</keyword>
<keyword evidence="5" id="KW-0999">Mitochondrion inner membrane</keyword>
<keyword evidence="8" id="KW-0496">Mitochondrion</keyword>
<protein>
    <recommendedName>
        <fullName evidence="11">Cytochrome c oxidase subunit NDUFA4</fullName>
    </recommendedName>
</protein>
<accession>A0A8D2DJ92</accession>
<comment type="similarity">
    <text evidence="10">Belongs to the complex IV NDUFA4 subunit family.</text>
</comment>
<evidence type="ECO:0000256" key="4">
    <source>
        <dbReference type="ARBA" id="ARBA00022692"/>
    </source>
</evidence>
<name>A0A8D2DJ92_SCIVU</name>
<evidence type="ECO:0000256" key="11">
    <source>
        <dbReference type="ARBA" id="ARBA00041121"/>
    </source>
</evidence>
<dbReference type="Pfam" id="PF06522">
    <property type="entry name" value="B12D"/>
    <property type="match status" value="1"/>
</dbReference>
<keyword evidence="4" id="KW-0812">Transmembrane</keyword>
<dbReference type="GeneTree" id="ENSGT00940000154268"/>
<reference evidence="12" key="1">
    <citation type="submission" date="2025-08" db="UniProtKB">
        <authorList>
            <consortium name="Ensembl"/>
        </authorList>
    </citation>
    <scope>IDENTIFICATION</scope>
</reference>
<evidence type="ECO:0000256" key="8">
    <source>
        <dbReference type="ARBA" id="ARBA00023128"/>
    </source>
</evidence>